<evidence type="ECO:0000256" key="2">
    <source>
        <dbReference type="ARBA" id="ARBA00022771"/>
    </source>
</evidence>
<protein>
    <recommendedName>
        <fullName evidence="6">THAP-type domain-containing protein</fullName>
    </recommendedName>
</protein>
<organism evidence="7 8">
    <name type="scientific">Porites lobata</name>
    <dbReference type="NCBI Taxonomy" id="104759"/>
    <lineage>
        <taxon>Eukaryota</taxon>
        <taxon>Metazoa</taxon>
        <taxon>Cnidaria</taxon>
        <taxon>Anthozoa</taxon>
        <taxon>Hexacorallia</taxon>
        <taxon>Scleractinia</taxon>
        <taxon>Fungiina</taxon>
        <taxon>Poritidae</taxon>
        <taxon>Porites</taxon>
    </lineage>
</organism>
<dbReference type="Pfam" id="PF05485">
    <property type="entry name" value="THAP"/>
    <property type="match status" value="1"/>
</dbReference>
<accession>A0ABN8QFB6</accession>
<comment type="caution">
    <text evidence="7">The sequence shown here is derived from an EMBL/GenBank/DDBJ whole genome shotgun (WGS) entry which is preliminary data.</text>
</comment>
<reference evidence="7 8" key="1">
    <citation type="submission" date="2022-05" db="EMBL/GenBank/DDBJ databases">
        <authorList>
            <consortium name="Genoscope - CEA"/>
            <person name="William W."/>
        </authorList>
    </citation>
    <scope>NUCLEOTIDE SEQUENCE [LARGE SCALE GENOMIC DNA]</scope>
</reference>
<keyword evidence="8" id="KW-1185">Reference proteome</keyword>
<feature type="domain" description="THAP-type" evidence="6">
    <location>
        <begin position="1"/>
        <end position="76"/>
    </location>
</feature>
<keyword evidence="1" id="KW-0479">Metal-binding</keyword>
<evidence type="ECO:0000313" key="7">
    <source>
        <dbReference type="EMBL" id="CAH3163382.1"/>
    </source>
</evidence>
<dbReference type="SMART" id="SM00980">
    <property type="entry name" value="THAP"/>
    <property type="match status" value="1"/>
</dbReference>
<dbReference type="SUPFAM" id="SSF57716">
    <property type="entry name" value="Glucocorticoid receptor-like (DNA-binding domain)"/>
    <property type="match status" value="1"/>
</dbReference>
<proteinExistence type="predicted"/>
<evidence type="ECO:0000256" key="4">
    <source>
        <dbReference type="ARBA" id="ARBA00023125"/>
    </source>
</evidence>
<sequence>MCNNCSENRPDLTYHKFPSDPETSRRWEILMRRGDQKFKSVENKYCCSEHFVPNDYRISLTGHRKDLKTGAIPSVFPWSSAKSHVREERLRLRTQAKISHKEIERSEESLLSDEVQDSVNFIGPPTIEQFAQEKCLEVEILKKELSKAREKEYVFTFGLERFSKNPDDIHFYTGFPDYETLIAFWNYIEPSASHLTYYSRKKFPGRNVGAQRSLQPIDEFWLFLTQLRLGLFERDLAFRFNISISTVSDIMITHSNYLFQHLPTAFQGRFENVRCIIDCTEIKCEKPEDLQKQSEFYSE</sequence>
<dbReference type="PANTHER" id="PTHR23080">
    <property type="entry name" value="THAP DOMAIN PROTEIN"/>
    <property type="match status" value="1"/>
</dbReference>
<dbReference type="Proteomes" id="UP001159405">
    <property type="component" value="Unassembled WGS sequence"/>
</dbReference>
<evidence type="ECO:0000259" key="6">
    <source>
        <dbReference type="PROSITE" id="PS50950"/>
    </source>
</evidence>
<dbReference type="Gene3D" id="6.20.210.20">
    <property type="entry name" value="THAP domain"/>
    <property type="match status" value="1"/>
</dbReference>
<evidence type="ECO:0000256" key="3">
    <source>
        <dbReference type="ARBA" id="ARBA00022833"/>
    </source>
</evidence>
<dbReference type="InterPro" id="IPR027805">
    <property type="entry name" value="Transposase_HTH_dom"/>
</dbReference>
<evidence type="ECO:0000256" key="5">
    <source>
        <dbReference type="PROSITE-ProRule" id="PRU00309"/>
    </source>
</evidence>
<name>A0ABN8QFB6_9CNID</name>
<dbReference type="EMBL" id="CALNXK010000126">
    <property type="protein sequence ID" value="CAH3163382.1"/>
    <property type="molecule type" value="Genomic_DNA"/>
</dbReference>
<dbReference type="PANTHER" id="PTHR23080:SF133">
    <property type="entry name" value="SI:CH211-262I1.5-RELATED"/>
    <property type="match status" value="1"/>
</dbReference>
<dbReference type="InterPro" id="IPR038441">
    <property type="entry name" value="THAP_Znf_sf"/>
</dbReference>
<evidence type="ECO:0000256" key="1">
    <source>
        <dbReference type="ARBA" id="ARBA00022723"/>
    </source>
</evidence>
<dbReference type="InterPro" id="IPR006612">
    <property type="entry name" value="THAP_Znf"/>
</dbReference>
<dbReference type="PROSITE" id="PS50950">
    <property type="entry name" value="ZF_THAP"/>
    <property type="match status" value="1"/>
</dbReference>
<dbReference type="Pfam" id="PF13613">
    <property type="entry name" value="HTH_Tnp_4"/>
    <property type="match status" value="1"/>
</dbReference>
<keyword evidence="3" id="KW-0862">Zinc</keyword>
<keyword evidence="4 5" id="KW-0238">DNA-binding</keyword>
<keyword evidence="2 5" id="KW-0863">Zinc-finger</keyword>
<evidence type="ECO:0000313" key="8">
    <source>
        <dbReference type="Proteomes" id="UP001159405"/>
    </source>
</evidence>
<gene>
    <name evidence="7" type="ORF">PLOB_00005772</name>
</gene>